<evidence type="ECO:0000313" key="3">
    <source>
        <dbReference type="EMBL" id="CAB4163239.1"/>
    </source>
</evidence>
<protein>
    <submittedName>
        <fullName evidence="2">Archaeophage PsiM2, terminase large subunit</fullName>
    </submittedName>
</protein>
<proteinExistence type="predicted"/>
<keyword evidence="1" id="KW-0175">Coiled coil</keyword>
<dbReference type="InterPro" id="IPR006517">
    <property type="entry name" value="Phage_terminase_lsu-like_C"/>
</dbReference>
<dbReference type="Gene3D" id="3.30.420.240">
    <property type="match status" value="1"/>
</dbReference>
<dbReference type="EMBL" id="LR797167">
    <property type="protein sequence ID" value="CAB4191510.1"/>
    <property type="molecule type" value="Genomic_DNA"/>
</dbReference>
<name>A0A6J5MFS7_9CAUD</name>
<reference evidence="2" key="1">
    <citation type="submission" date="2020-04" db="EMBL/GenBank/DDBJ databases">
        <authorList>
            <person name="Chiriac C."/>
            <person name="Salcher M."/>
            <person name="Ghai R."/>
            <person name="Kavagutti S V."/>
        </authorList>
    </citation>
    <scope>NUCLEOTIDE SEQUENCE</scope>
</reference>
<dbReference type="Gene3D" id="3.40.50.300">
    <property type="entry name" value="P-loop containing nucleotide triphosphate hydrolases"/>
    <property type="match status" value="1"/>
</dbReference>
<accession>A0A6J5MFS7</accession>
<organism evidence="2">
    <name type="scientific">uncultured Caudovirales phage</name>
    <dbReference type="NCBI Taxonomy" id="2100421"/>
    <lineage>
        <taxon>Viruses</taxon>
        <taxon>Duplodnaviria</taxon>
        <taxon>Heunggongvirae</taxon>
        <taxon>Uroviricota</taxon>
        <taxon>Caudoviricetes</taxon>
        <taxon>Peduoviridae</taxon>
        <taxon>Maltschvirus</taxon>
        <taxon>Maltschvirus maltsch</taxon>
    </lineage>
</organism>
<gene>
    <name evidence="4" type="ORF">UFOVP1222_38</name>
    <name evidence="2" type="ORF">UFOVP477_8</name>
    <name evidence="3" type="ORF">UFOVP798_12</name>
</gene>
<dbReference type="Pfam" id="PF03237">
    <property type="entry name" value="Terminase_6N"/>
    <property type="match status" value="1"/>
</dbReference>
<evidence type="ECO:0000313" key="2">
    <source>
        <dbReference type="EMBL" id="CAB4145454.1"/>
    </source>
</evidence>
<sequence length="527" mass="60181">MSEETKNKKEHLERQIKAAKRLISIKKAKNSILDFTRLTMPSPEDPDNTDLSRYSAAKHHEVICAALEEVEAGRIQRLIITMPPRHGKSELASRRFPAWFLGKDPYRHMIFATYNDEFASDFGRHVRDTMKSDVFKQAFPLCKLKAGSQASDRISTEEGGIAVFVGRGGSLTGRGADLLVIDDPIKDREEADSKTLRDKLWGWFTDVAMTRLMTAGARVVIIMTRWHEDDLVGRLIDPKNSYYVPEEAANWKVLSLPAIAVDDDPMGRKNGEALWPERFDLDFLNQAKRLNPKGFSALYQGSPSPDDGDYFKREWLKFYMPSELPRNLRIYVSSDHAVSTDQERDATCLLPVGVDDEDNIWILPDVWWRRADTETVVEGMIDLMRRRSPLMWWAESGHITKSIGPFLRKRMSERSIYCAIDEVVPTKDKQTRAQSIRARMSMGKVFFPRFATWWPDAQDELMKFPSSSHDDFVDALAHIGMGLDKQVRAGGAVVKVDNVPKSGTLAWVKWADKFRKRNEGFLRMGGF</sequence>
<evidence type="ECO:0000313" key="4">
    <source>
        <dbReference type="EMBL" id="CAB4191510.1"/>
    </source>
</evidence>
<evidence type="ECO:0000256" key="1">
    <source>
        <dbReference type="SAM" id="Coils"/>
    </source>
</evidence>
<dbReference type="InterPro" id="IPR027417">
    <property type="entry name" value="P-loop_NTPase"/>
</dbReference>
<feature type="coiled-coil region" evidence="1">
    <location>
        <begin position="2"/>
        <end position="29"/>
    </location>
</feature>
<dbReference type="EMBL" id="LR796455">
    <property type="protein sequence ID" value="CAB4145454.1"/>
    <property type="molecule type" value="Genomic_DNA"/>
</dbReference>
<dbReference type="NCBIfam" id="TIGR01630">
    <property type="entry name" value="psiM2_ORF9"/>
    <property type="match status" value="1"/>
</dbReference>
<dbReference type="EMBL" id="LR796752">
    <property type="protein sequence ID" value="CAB4163239.1"/>
    <property type="molecule type" value="Genomic_DNA"/>
</dbReference>